<dbReference type="AlphaFoldDB" id="A0A6J4ULL2"/>
<accession>A0A6J4ULL2</accession>
<feature type="non-terminal residue" evidence="2">
    <location>
        <position position="64"/>
    </location>
</feature>
<feature type="region of interest" description="Disordered" evidence="1">
    <location>
        <begin position="41"/>
        <end position="64"/>
    </location>
</feature>
<protein>
    <submittedName>
        <fullName evidence="2">Uncharacterized protein</fullName>
    </submittedName>
</protein>
<dbReference type="EMBL" id="CADCWF010000117">
    <property type="protein sequence ID" value="CAA9552691.1"/>
    <property type="molecule type" value="Genomic_DNA"/>
</dbReference>
<evidence type="ECO:0000256" key="1">
    <source>
        <dbReference type="SAM" id="MobiDB-lite"/>
    </source>
</evidence>
<reference evidence="2" key="1">
    <citation type="submission" date="2020-02" db="EMBL/GenBank/DDBJ databases">
        <authorList>
            <person name="Meier V. D."/>
        </authorList>
    </citation>
    <scope>NUCLEOTIDE SEQUENCE</scope>
    <source>
        <strain evidence="2">AVDCRST_MAG59</strain>
    </source>
</reference>
<proteinExistence type="predicted"/>
<name>A0A6J4ULL2_9BACT</name>
<evidence type="ECO:0000313" key="2">
    <source>
        <dbReference type="EMBL" id="CAA9552691.1"/>
    </source>
</evidence>
<gene>
    <name evidence="2" type="ORF">AVDCRST_MAG59-1889</name>
</gene>
<sequence>GPCHSVGWVSIRQPEGARKKNLIGRCSIPAGVAPDTCFQASDAAPVPGQQGKSGWSRPGNAKHI</sequence>
<feature type="non-terminal residue" evidence="2">
    <location>
        <position position="1"/>
    </location>
</feature>
<organism evidence="2">
    <name type="scientific">uncultured Thermomicrobiales bacterium</name>
    <dbReference type="NCBI Taxonomy" id="1645740"/>
    <lineage>
        <taxon>Bacteria</taxon>
        <taxon>Pseudomonadati</taxon>
        <taxon>Thermomicrobiota</taxon>
        <taxon>Thermomicrobia</taxon>
        <taxon>Thermomicrobiales</taxon>
        <taxon>environmental samples</taxon>
    </lineage>
</organism>